<keyword evidence="3" id="KW-0285">Flavoprotein</keyword>
<dbReference type="InterPro" id="IPR017896">
    <property type="entry name" value="4Fe4S_Fe-S-bd"/>
</dbReference>
<evidence type="ECO:0000256" key="3">
    <source>
        <dbReference type="ARBA" id="ARBA00022630"/>
    </source>
</evidence>
<evidence type="ECO:0000259" key="6">
    <source>
        <dbReference type="PROSITE" id="PS51379"/>
    </source>
</evidence>
<dbReference type="SUPFAM" id="SSF54862">
    <property type="entry name" value="4Fe-4S ferredoxins"/>
    <property type="match status" value="1"/>
</dbReference>
<dbReference type="PROSITE" id="PS51379">
    <property type="entry name" value="4FE4S_FER_2"/>
    <property type="match status" value="1"/>
</dbReference>
<gene>
    <name evidence="7" type="ORF">LCGC14_1380240</name>
</gene>
<dbReference type="Pfam" id="PF13187">
    <property type="entry name" value="Fer4_9"/>
    <property type="match status" value="1"/>
</dbReference>
<comment type="cofactor">
    <cofactor evidence="1">
        <name>FMN</name>
        <dbReference type="ChEBI" id="CHEBI:58210"/>
    </cofactor>
</comment>
<dbReference type="GO" id="GO:0016491">
    <property type="term" value="F:oxidoreductase activity"/>
    <property type="evidence" value="ECO:0007669"/>
    <property type="project" value="UniProtKB-KW"/>
</dbReference>
<dbReference type="EMBL" id="LAZR01008811">
    <property type="protein sequence ID" value="KKM76428.1"/>
    <property type="molecule type" value="Genomic_DNA"/>
</dbReference>
<feature type="domain" description="4Fe-4S ferredoxin-type" evidence="6">
    <location>
        <begin position="33"/>
        <end position="64"/>
    </location>
</feature>
<accession>A0A0F9K3B9</accession>
<dbReference type="InterPro" id="IPR000415">
    <property type="entry name" value="Nitroreductase-like"/>
</dbReference>
<name>A0A0F9K3B9_9ZZZZ</name>
<dbReference type="AlphaFoldDB" id="A0A0F9K3B9"/>
<dbReference type="Pfam" id="PF00881">
    <property type="entry name" value="Nitroreductase"/>
    <property type="match status" value="1"/>
</dbReference>
<evidence type="ECO:0000256" key="4">
    <source>
        <dbReference type="ARBA" id="ARBA00022643"/>
    </source>
</evidence>
<dbReference type="InterPro" id="IPR029479">
    <property type="entry name" value="Nitroreductase"/>
</dbReference>
<dbReference type="PANTHER" id="PTHR43673">
    <property type="entry name" value="NAD(P)H NITROREDUCTASE YDGI-RELATED"/>
    <property type="match status" value="1"/>
</dbReference>
<evidence type="ECO:0000256" key="2">
    <source>
        <dbReference type="ARBA" id="ARBA00007118"/>
    </source>
</evidence>
<comment type="caution">
    <text evidence="7">The sequence shown here is derived from an EMBL/GenBank/DDBJ whole genome shotgun (WGS) entry which is preliminary data.</text>
</comment>
<dbReference type="SUPFAM" id="SSF55469">
    <property type="entry name" value="FMN-dependent nitroreductase-like"/>
    <property type="match status" value="1"/>
</dbReference>
<evidence type="ECO:0000256" key="5">
    <source>
        <dbReference type="ARBA" id="ARBA00023002"/>
    </source>
</evidence>
<dbReference type="Gene3D" id="3.40.109.10">
    <property type="entry name" value="NADH Oxidase"/>
    <property type="match status" value="1"/>
</dbReference>
<keyword evidence="5" id="KW-0560">Oxidoreductase</keyword>
<protein>
    <recommendedName>
        <fullName evidence="6">4Fe-4S ferredoxin-type domain-containing protein</fullName>
    </recommendedName>
</protein>
<sequence length="269" mass="29962">MSIVGINYEKCSICKKCITDCTRSLFKEDSSGKVIRLADEMNRCNFCGKCVAICKENAILWEGNWEDDVKSYPGVEKYEENVSYKNLMQLLMAKRSVRQYKIKKIPQEVLKKVFEAMRYASSADNRRAWNFSVVSDPAIIKTISQEAIKIVYRYIGFPSADAAIKYFDSIDKDPIFHKAPALIFLTTGATGSMPLIDSGIVLTYGQLAAHTLGLATCWIGMAHGLGMNKEIMKVIGLEGQIHGALTIGYPAVKYLRTPPRAPLNVVGLE</sequence>
<proteinExistence type="inferred from homology"/>
<organism evidence="7">
    <name type="scientific">marine sediment metagenome</name>
    <dbReference type="NCBI Taxonomy" id="412755"/>
    <lineage>
        <taxon>unclassified sequences</taxon>
        <taxon>metagenomes</taxon>
        <taxon>ecological metagenomes</taxon>
    </lineage>
</organism>
<evidence type="ECO:0000256" key="1">
    <source>
        <dbReference type="ARBA" id="ARBA00001917"/>
    </source>
</evidence>
<keyword evidence="4" id="KW-0288">FMN</keyword>
<dbReference type="Gene3D" id="3.30.70.20">
    <property type="match status" value="1"/>
</dbReference>
<reference evidence="7" key="1">
    <citation type="journal article" date="2015" name="Nature">
        <title>Complex archaea that bridge the gap between prokaryotes and eukaryotes.</title>
        <authorList>
            <person name="Spang A."/>
            <person name="Saw J.H."/>
            <person name="Jorgensen S.L."/>
            <person name="Zaremba-Niedzwiedzka K."/>
            <person name="Martijn J."/>
            <person name="Lind A.E."/>
            <person name="van Eijk R."/>
            <person name="Schleper C."/>
            <person name="Guy L."/>
            <person name="Ettema T.J."/>
        </authorList>
    </citation>
    <scope>NUCLEOTIDE SEQUENCE</scope>
</reference>
<evidence type="ECO:0000313" key="7">
    <source>
        <dbReference type="EMBL" id="KKM76428.1"/>
    </source>
</evidence>
<comment type="similarity">
    <text evidence="2">Belongs to the nitroreductase family.</text>
</comment>
<dbReference type="PANTHER" id="PTHR43673:SF2">
    <property type="entry name" value="NITROREDUCTASE"/>
    <property type="match status" value="1"/>
</dbReference>